<protein>
    <recommendedName>
        <fullName evidence="4">Lipoprotein</fullName>
    </recommendedName>
</protein>
<evidence type="ECO:0000313" key="2">
    <source>
        <dbReference type="EMBL" id="NVD26989.1"/>
    </source>
</evidence>
<accession>A0ABX2MZY4</accession>
<keyword evidence="3" id="KW-1185">Reference proteome</keyword>
<evidence type="ECO:0000256" key="1">
    <source>
        <dbReference type="SAM" id="SignalP"/>
    </source>
</evidence>
<sequence>MNRRTWGLALCSVALAGCAAQTAEVNWNLAGRAFTAGEVVAPMVFNRKDASRCAGIWMLHGDAVDDGAFSLEVARAFPEELRLPYAINAVQFFGGDGLNELAYREAADLAESQLRQALAGDREAFRLYFEALGRCSTKPEAVGDGAGDAIDALADG</sequence>
<organism evidence="2 3">
    <name type="scientific">Parasphingorhabdus flavimaris</name>
    <dbReference type="NCBI Taxonomy" id="266812"/>
    <lineage>
        <taxon>Bacteria</taxon>
        <taxon>Pseudomonadati</taxon>
        <taxon>Pseudomonadota</taxon>
        <taxon>Alphaproteobacteria</taxon>
        <taxon>Sphingomonadales</taxon>
        <taxon>Sphingomonadaceae</taxon>
        <taxon>Parasphingorhabdus</taxon>
    </lineage>
</organism>
<comment type="caution">
    <text evidence="2">The sequence shown here is derived from an EMBL/GenBank/DDBJ whole genome shotgun (WGS) entry which is preliminary data.</text>
</comment>
<keyword evidence="1" id="KW-0732">Signal</keyword>
<reference evidence="2 3" key="1">
    <citation type="submission" date="2020-06" db="EMBL/GenBank/DDBJ databases">
        <authorList>
            <person name="Kim S.-J."/>
            <person name="Park S.-J."/>
        </authorList>
    </citation>
    <scope>NUCLEOTIDE SEQUENCE [LARGE SCALE GENOMIC DNA]</scope>
    <source>
        <strain evidence="2 3">SW-151</strain>
    </source>
</reference>
<feature type="signal peptide" evidence="1">
    <location>
        <begin position="1"/>
        <end position="22"/>
    </location>
</feature>
<dbReference type="Proteomes" id="UP000652427">
    <property type="component" value="Unassembled WGS sequence"/>
</dbReference>
<proteinExistence type="predicted"/>
<gene>
    <name evidence="2" type="ORF">HUO14_03585</name>
</gene>
<dbReference type="RefSeq" id="WP_176278487.1">
    <property type="nucleotide sequence ID" value="NZ_JABWMH010000001.1"/>
</dbReference>
<feature type="chain" id="PRO_5046168507" description="Lipoprotein" evidence="1">
    <location>
        <begin position="23"/>
        <end position="156"/>
    </location>
</feature>
<name>A0ABX2MZY4_9SPHN</name>
<dbReference type="EMBL" id="JABWMH010000001">
    <property type="protein sequence ID" value="NVD26989.1"/>
    <property type="molecule type" value="Genomic_DNA"/>
</dbReference>
<dbReference type="PROSITE" id="PS51257">
    <property type="entry name" value="PROKAR_LIPOPROTEIN"/>
    <property type="match status" value="1"/>
</dbReference>
<evidence type="ECO:0000313" key="3">
    <source>
        <dbReference type="Proteomes" id="UP000652427"/>
    </source>
</evidence>
<evidence type="ECO:0008006" key="4">
    <source>
        <dbReference type="Google" id="ProtNLM"/>
    </source>
</evidence>